<keyword evidence="5" id="KW-0999">Mitochondrion inner membrane</keyword>
<evidence type="ECO:0000256" key="1">
    <source>
        <dbReference type="ARBA" id="ARBA00004448"/>
    </source>
</evidence>
<keyword evidence="9" id="KW-0496">Mitochondrion</keyword>
<evidence type="ECO:0000256" key="11">
    <source>
        <dbReference type="SAM" id="Phobius"/>
    </source>
</evidence>
<proteinExistence type="inferred from homology"/>
<evidence type="ECO:0000256" key="3">
    <source>
        <dbReference type="ARBA" id="ARBA00022448"/>
    </source>
</evidence>
<organism evidence="12 13">
    <name type="scientific">Rhizoctonia solani</name>
    <dbReference type="NCBI Taxonomy" id="456999"/>
    <lineage>
        <taxon>Eukaryota</taxon>
        <taxon>Fungi</taxon>
        <taxon>Dikarya</taxon>
        <taxon>Basidiomycota</taxon>
        <taxon>Agaricomycotina</taxon>
        <taxon>Agaricomycetes</taxon>
        <taxon>Cantharellales</taxon>
        <taxon>Ceratobasidiaceae</taxon>
        <taxon>Rhizoctonia</taxon>
    </lineage>
</organism>
<evidence type="ECO:0000256" key="5">
    <source>
        <dbReference type="ARBA" id="ARBA00022792"/>
    </source>
</evidence>
<keyword evidence="10 11" id="KW-0472">Membrane</keyword>
<sequence>MSHADHTRDPCPWVILNDFGGAFAMGAIGGGIWHGIKGARNSPRGDRLVGAVSTIILNDFGGAFAMGAIGGGIWHGIKGARNSPRGDRLVGAVSTIKARAPVTGGNFGVWGGMFSTFDCAVKGYRQKEDAWNAIISGFMTGGCLAVRSGPRAAFGSAVACGILLGVFEGVGVLLNRMFSDVNRPVLPPRKQN</sequence>
<feature type="transmembrane region" description="Helical" evidence="11">
    <location>
        <begin position="130"/>
        <end position="147"/>
    </location>
</feature>
<feature type="transmembrane region" description="Helical" evidence="11">
    <location>
        <begin position="153"/>
        <end position="174"/>
    </location>
</feature>
<keyword evidence="6" id="KW-0653">Protein transport</keyword>
<dbReference type="GO" id="GO:0030150">
    <property type="term" value="P:protein import into mitochondrial matrix"/>
    <property type="evidence" value="ECO:0007669"/>
    <property type="project" value="TreeGrafter"/>
</dbReference>
<evidence type="ECO:0000256" key="6">
    <source>
        <dbReference type="ARBA" id="ARBA00022927"/>
    </source>
</evidence>
<comment type="caution">
    <text evidence="12">The sequence shown here is derived from an EMBL/GenBank/DDBJ whole genome shotgun (WGS) entry which is preliminary data.</text>
</comment>
<comment type="subcellular location">
    <subcellularLocation>
        <location evidence="1">Mitochondrion inner membrane</location>
        <topology evidence="1">Multi-pass membrane protein</topology>
    </subcellularLocation>
</comment>
<keyword evidence="7 11" id="KW-1133">Transmembrane helix</keyword>
<evidence type="ECO:0000256" key="7">
    <source>
        <dbReference type="ARBA" id="ARBA00022989"/>
    </source>
</evidence>
<gene>
    <name evidence="12" type="ORF">RDB_LOCUS48462</name>
</gene>
<evidence type="ECO:0000313" key="13">
    <source>
        <dbReference type="Proteomes" id="UP000663843"/>
    </source>
</evidence>
<evidence type="ECO:0000256" key="8">
    <source>
        <dbReference type="ARBA" id="ARBA00023010"/>
    </source>
</evidence>
<evidence type="ECO:0000256" key="10">
    <source>
        <dbReference type="ARBA" id="ARBA00023136"/>
    </source>
</evidence>
<protein>
    <submittedName>
        <fullName evidence="12">Uncharacterized protein</fullName>
    </submittedName>
</protein>
<feature type="non-terminal residue" evidence="12">
    <location>
        <position position="192"/>
    </location>
</feature>
<keyword evidence="4 11" id="KW-0812">Transmembrane</keyword>
<dbReference type="AlphaFoldDB" id="A0A8H3ADK0"/>
<dbReference type="GO" id="GO:0008320">
    <property type="term" value="F:protein transmembrane transporter activity"/>
    <property type="evidence" value="ECO:0007669"/>
    <property type="project" value="TreeGrafter"/>
</dbReference>
<name>A0A8H3ADK0_9AGAM</name>
<dbReference type="OrthoDB" id="408743at2759"/>
<dbReference type="Proteomes" id="UP000663843">
    <property type="component" value="Unassembled WGS sequence"/>
</dbReference>
<evidence type="ECO:0000256" key="2">
    <source>
        <dbReference type="ARBA" id="ARBA00008444"/>
    </source>
</evidence>
<dbReference type="PANTHER" id="PTHR10485">
    <property type="entry name" value="MITOCHONDRIAL IMPORT INNER MEMBRANE TRANSLOCASE SUBUNIT TIM-17"/>
    <property type="match status" value="1"/>
</dbReference>
<evidence type="ECO:0000256" key="4">
    <source>
        <dbReference type="ARBA" id="ARBA00022692"/>
    </source>
</evidence>
<dbReference type="PANTHER" id="PTHR10485:SF0">
    <property type="entry name" value="AT05822P-RELATED"/>
    <property type="match status" value="1"/>
</dbReference>
<reference evidence="12" key="1">
    <citation type="submission" date="2021-01" db="EMBL/GenBank/DDBJ databases">
        <authorList>
            <person name="Kaushik A."/>
        </authorList>
    </citation>
    <scope>NUCLEOTIDE SEQUENCE</scope>
    <source>
        <strain evidence="12">AG2-2IIIB</strain>
    </source>
</reference>
<evidence type="ECO:0000256" key="9">
    <source>
        <dbReference type="ARBA" id="ARBA00023128"/>
    </source>
</evidence>
<evidence type="ECO:0000313" key="12">
    <source>
        <dbReference type="EMBL" id="CAE6415820.1"/>
    </source>
</evidence>
<feature type="transmembrane region" description="Helical" evidence="11">
    <location>
        <begin position="12"/>
        <end position="36"/>
    </location>
</feature>
<feature type="transmembrane region" description="Helical" evidence="11">
    <location>
        <begin position="48"/>
        <end position="74"/>
    </location>
</feature>
<dbReference type="GO" id="GO:0005744">
    <property type="term" value="C:TIM23 mitochondrial import inner membrane translocase complex"/>
    <property type="evidence" value="ECO:0007669"/>
    <property type="project" value="TreeGrafter"/>
</dbReference>
<keyword evidence="3" id="KW-0813">Transport</keyword>
<keyword evidence="8" id="KW-0811">Translocation</keyword>
<accession>A0A8H3ADK0</accession>
<comment type="similarity">
    <text evidence="2">Belongs to the Tim17/Tim22/Tim23 family.</text>
</comment>
<dbReference type="EMBL" id="CAJMWT010001698">
    <property type="protein sequence ID" value="CAE6415820.1"/>
    <property type="molecule type" value="Genomic_DNA"/>
</dbReference>
<dbReference type="Pfam" id="PF02466">
    <property type="entry name" value="Tim17"/>
    <property type="match status" value="1"/>
</dbReference>